<protein>
    <submittedName>
        <fullName evidence="3">T9SS C-terminal target domain-containing protein</fullName>
    </submittedName>
</protein>
<evidence type="ECO:0000256" key="1">
    <source>
        <dbReference type="SAM" id="SignalP"/>
    </source>
</evidence>
<reference evidence="3 4" key="1">
    <citation type="submission" date="2018-08" db="EMBL/GenBank/DDBJ databases">
        <title>A genome reference for cultivated species of the human gut microbiota.</title>
        <authorList>
            <person name="Zou Y."/>
            <person name="Xue W."/>
            <person name="Luo G."/>
        </authorList>
    </citation>
    <scope>NUCLEOTIDE SEQUENCE [LARGE SCALE GENOMIC DNA]</scope>
    <source>
        <strain evidence="3 4">AM40-30BH</strain>
    </source>
</reference>
<dbReference type="NCBIfam" id="TIGR04183">
    <property type="entry name" value="Por_Secre_tail"/>
    <property type="match status" value="1"/>
</dbReference>
<accession>A0A413VTU4</accession>
<proteinExistence type="predicted"/>
<gene>
    <name evidence="3" type="ORF">DW888_05825</name>
</gene>
<dbReference type="RefSeq" id="WP_122201050.1">
    <property type="nucleotide sequence ID" value="NZ_CABJFV010000003.1"/>
</dbReference>
<feature type="chain" id="PRO_5019296668" evidence="1">
    <location>
        <begin position="25"/>
        <end position="148"/>
    </location>
</feature>
<evidence type="ECO:0000313" key="4">
    <source>
        <dbReference type="Proteomes" id="UP000284379"/>
    </source>
</evidence>
<dbReference type="Pfam" id="PF18962">
    <property type="entry name" value="Por_Secre_tail"/>
    <property type="match status" value="1"/>
</dbReference>
<comment type="caution">
    <text evidence="3">The sequence shown here is derived from an EMBL/GenBank/DDBJ whole genome shotgun (WGS) entry which is preliminary data.</text>
</comment>
<dbReference type="Proteomes" id="UP000284379">
    <property type="component" value="Unassembled WGS sequence"/>
</dbReference>
<feature type="signal peptide" evidence="1">
    <location>
        <begin position="1"/>
        <end position="24"/>
    </location>
</feature>
<sequence>MVTYIKRILTTSILSALFGFQAYAQQVLKYEYDESGNRLSRKVILLPSKQDQTRQGKSGQESINELIETFSITIYPNPTHENLTISTQSASNNPLTELMLYNTQGKLLYKDKNNNNTNTINMSMYDKGIYLLIIMIEGNRKEFKVIKQ</sequence>
<organism evidence="3 4">
    <name type="scientific">Bacteroides nordii</name>
    <dbReference type="NCBI Taxonomy" id="291645"/>
    <lineage>
        <taxon>Bacteria</taxon>
        <taxon>Pseudomonadati</taxon>
        <taxon>Bacteroidota</taxon>
        <taxon>Bacteroidia</taxon>
        <taxon>Bacteroidales</taxon>
        <taxon>Bacteroidaceae</taxon>
        <taxon>Bacteroides</taxon>
    </lineage>
</organism>
<dbReference type="AlphaFoldDB" id="A0A413VTU4"/>
<feature type="domain" description="Secretion system C-terminal sorting" evidence="2">
    <location>
        <begin position="74"/>
        <end position="144"/>
    </location>
</feature>
<dbReference type="EMBL" id="QSGO01000003">
    <property type="protein sequence ID" value="RHB37067.1"/>
    <property type="molecule type" value="Genomic_DNA"/>
</dbReference>
<dbReference type="InterPro" id="IPR026444">
    <property type="entry name" value="Secre_tail"/>
</dbReference>
<evidence type="ECO:0000259" key="2">
    <source>
        <dbReference type="Pfam" id="PF18962"/>
    </source>
</evidence>
<evidence type="ECO:0000313" key="3">
    <source>
        <dbReference type="EMBL" id="RHB37067.1"/>
    </source>
</evidence>
<keyword evidence="1" id="KW-0732">Signal</keyword>
<name>A0A413VTU4_9BACE</name>